<dbReference type="GO" id="GO:0005737">
    <property type="term" value="C:cytoplasm"/>
    <property type="evidence" value="ECO:0007669"/>
    <property type="project" value="TreeGrafter"/>
</dbReference>
<dbReference type="PANTHER" id="PTHR12835">
    <property type="entry name" value="BIOTIN PROTEIN LIGASE"/>
    <property type="match status" value="1"/>
</dbReference>
<dbReference type="HOGENOM" id="CLU_006150_1_1_1"/>
<evidence type="ECO:0000259" key="3">
    <source>
        <dbReference type="PROSITE" id="PS51733"/>
    </source>
</evidence>
<dbReference type="InterPro" id="IPR029062">
    <property type="entry name" value="Class_I_gatase-like"/>
</dbReference>
<dbReference type="Proteomes" id="UP000008066">
    <property type="component" value="Unassembled WGS sequence"/>
</dbReference>
<keyword evidence="5" id="KW-1185">Reference proteome</keyword>
<gene>
    <name evidence="4" type="ORF">CTHT_0044660</name>
</gene>
<dbReference type="OrthoDB" id="10250105at2759"/>
<accession>G0S959</accession>
<dbReference type="GO" id="GO:0004077">
    <property type="term" value="F:biotin--[biotin carboxyl-carrier protein] ligase activity"/>
    <property type="evidence" value="ECO:0007669"/>
    <property type="project" value="InterPro"/>
</dbReference>
<sequence length="693" mass="76377">MASRKLNVLVYTGPGSTLTSIRHCIYTLRRLLGPNYAVNPLTESALLKEPWQPTCALLVFPGGADLGYCRVLNGYGNKLIEQYVRRGGAYLGFCAGGYYGSARCEFEVGNSGMEVVGSRELAFYPGTCRGGAWKGFEYESEKGAKVARLKVMKEKFEGLKELTSSVACYYNGGGVFVDANKIAAENWNVQVLAEYEDPLDVDPGQGKAAIVYCKVGEGRAILTGPHPEFDPVNLKMQPDVPGYAELLEELMVWSLSRLAFLKACLTKLGLEVSRSNSEVPSLSKIHLSALKPSGVGELLTSLSEIIEKVDGEEYIKGHNDLFHLEKPDSRWELDALSKAMLDEIEQTKKKSGGRTSPDPTAADYIRIPKRIVSHEGSWPEPKETPYFNHAVFYSSLIEFRELEGDANSRIWGDILMYGEVVTSTNTLLEKNPTLLSHLPTGFTFAATTQIAGRGRGSNVWVTPPGSLVMSTVINHPAHIATTRPIVFIQYLSAIAIVEAVQSYLPSDPAYANFPIRIKWPNDVYVRDPTNQTSYVKVAGILANCAYSEGNYQVVLGIGINTNNAKPTTSLDAVLPLVDSMGSLQSFRIERLLARVLTRLEALYEEFCRNGFAGELERRYYSHWLHTNQVVTLEAEGGVKARVVGVTGDFGMLKAEEVVADGINGALRSTGRMWALQSDENSFDFWRGLIKRKI</sequence>
<comment type="similarity">
    <text evidence="1">Belongs to the biotin--protein ligase family.</text>
</comment>
<proteinExistence type="inferred from homology"/>
<dbReference type="InterPro" id="IPR045864">
    <property type="entry name" value="aa-tRNA-synth_II/BPL/LPL"/>
</dbReference>
<dbReference type="AlphaFoldDB" id="G0S959"/>
<dbReference type="eggNOG" id="KOG1536">
    <property type="taxonomic scope" value="Eukaryota"/>
</dbReference>
<dbReference type="PROSITE" id="PS51733">
    <property type="entry name" value="BPL_LPL_CATALYTIC"/>
    <property type="match status" value="1"/>
</dbReference>
<dbReference type="SUPFAM" id="SSF52317">
    <property type="entry name" value="Class I glutamine amidotransferase-like"/>
    <property type="match status" value="1"/>
</dbReference>
<feature type="domain" description="BPL/LPL catalytic" evidence="3">
    <location>
        <begin position="400"/>
        <end position="607"/>
    </location>
</feature>
<evidence type="ECO:0000313" key="4">
    <source>
        <dbReference type="EMBL" id="EGS19970.1"/>
    </source>
</evidence>
<dbReference type="InterPro" id="IPR004143">
    <property type="entry name" value="BPL_LPL_catalytic"/>
</dbReference>
<reference evidence="4 5" key="1">
    <citation type="journal article" date="2011" name="Cell">
        <title>Insight into structure and assembly of the nuclear pore complex by utilizing the genome of a eukaryotic thermophile.</title>
        <authorList>
            <person name="Amlacher S."/>
            <person name="Sarges P."/>
            <person name="Flemming D."/>
            <person name="van Noort V."/>
            <person name="Kunze R."/>
            <person name="Devos D.P."/>
            <person name="Arumugam M."/>
            <person name="Bork P."/>
            <person name="Hurt E."/>
        </authorList>
    </citation>
    <scope>NUCLEOTIDE SEQUENCE [LARGE SCALE GENOMIC DNA]</scope>
    <source>
        <strain evidence="5">DSM 1495 / CBS 144.50 / IMI 039719</strain>
    </source>
</reference>
<dbReference type="EMBL" id="GL988043">
    <property type="protein sequence ID" value="EGS19970.1"/>
    <property type="molecule type" value="Genomic_DNA"/>
</dbReference>
<protein>
    <recommendedName>
        <fullName evidence="3">BPL/LPL catalytic domain-containing protein</fullName>
    </recommendedName>
</protein>
<dbReference type="CDD" id="cd03144">
    <property type="entry name" value="GATase1_ScBLP_like"/>
    <property type="match status" value="1"/>
</dbReference>
<dbReference type="Pfam" id="PF09825">
    <property type="entry name" value="BPL_N"/>
    <property type="match status" value="1"/>
</dbReference>
<evidence type="ECO:0000313" key="5">
    <source>
        <dbReference type="Proteomes" id="UP000008066"/>
    </source>
</evidence>
<dbReference type="NCBIfam" id="TIGR00121">
    <property type="entry name" value="birA_ligase"/>
    <property type="match status" value="1"/>
</dbReference>
<dbReference type="STRING" id="759272.G0S959"/>
<dbReference type="Gene3D" id="3.40.50.880">
    <property type="match status" value="1"/>
</dbReference>
<keyword evidence="2" id="KW-0436">Ligase</keyword>
<evidence type="ECO:0000256" key="2">
    <source>
        <dbReference type="ARBA" id="ARBA00022598"/>
    </source>
</evidence>
<dbReference type="Pfam" id="PF03099">
    <property type="entry name" value="BPL_LplA_LipB"/>
    <property type="match status" value="1"/>
</dbReference>
<dbReference type="PANTHER" id="PTHR12835:SF5">
    <property type="entry name" value="BIOTIN--PROTEIN LIGASE"/>
    <property type="match status" value="1"/>
</dbReference>
<organism evidence="5">
    <name type="scientific">Chaetomium thermophilum (strain DSM 1495 / CBS 144.50 / IMI 039719)</name>
    <name type="common">Thermochaetoides thermophila</name>
    <dbReference type="NCBI Taxonomy" id="759272"/>
    <lineage>
        <taxon>Eukaryota</taxon>
        <taxon>Fungi</taxon>
        <taxon>Dikarya</taxon>
        <taxon>Ascomycota</taxon>
        <taxon>Pezizomycotina</taxon>
        <taxon>Sordariomycetes</taxon>
        <taxon>Sordariomycetidae</taxon>
        <taxon>Sordariales</taxon>
        <taxon>Chaetomiaceae</taxon>
        <taxon>Thermochaetoides</taxon>
    </lineage>
</organism>
<name>G0S959_CHATD</name>
<dbReference type="GeneID" id="18258504"/>
<dbReference type="SUPFAM" id="SSF55681">
    <property type="entry name" value="Class II aaRS and biotin synthetases"/>
    <property type="match status" value="1"/>
</dbReference>
<evidence type="ECO:0000256" key="1">
    <source>
        <dbReference type="ARBA" id="ARBA00009934"/>
    </source>
</evidence>
<dbReference type="RefSeq" id="XP_006694855.1">
    <property type="nucleotide sequence ID" value="XM_006694792.1"/>
</dbReference>
<dbReference type="KEGG" id="cthr:CTHT_0044660"/>
<dbReference type="InterPro" id="IPR004408">
    <property type="entry name" value="Biotin_CoA_COase_ligase"/>
</dbReference>
<dbReference type="OMA" id="HHAFYSN"/>
<dbReference type="CDD" id="cd16442">
    <property type="entry name" value="BPL"/>
    <property type="match status" value="1"/>
</dbReference>
<dbReference type="Gene3D" id="3.30.930.10">
    <property type="entry name" value="Bira Bifunctional Protein, Domain 2"/>
    <property type="match status" value="1"/>
</dbReference>
<dbReference type="InterPro" id="IPR019197">
    <property type="entry name" value="Biotin-prot_ligase_N"/>
</dbReference>